<protein>
    <submittedName>
        <fullName evidence="2">Uncharacterized protein</fullName>
    </submittedName>
</protein>
<sequence length="193" mass="21743">MHAAPAILKAKCVSWESYFYHLPSPILTSSSLPYHTASSKSLKIRCRCALRSRYRNSFLTASLDDPISSQHRKTRQLPPLELTAYPRVLYSSTPNPTHQLSRCSQEKSRRKSRSHTTGPPPWRASAKPTGCPTTRPSLACYRLEQSSPRPDPQPRDHKRPRGTDALQPLQEADGRHCQRATTAWTQLAAQTQS</sequence>
<reference evidence="2 3" key="1">
    <citation type="submission" date="2016-04" db="EMBL/GenBank/DDBJ databases">
        <title>A degradative enzymes factory behind the ericoid mycorrhizal symbiosis.</title>
        <authorList>
            <consortium name="DOE Joint Genome Institute"/>
            <person name="Martino E."/>
            <person name="Morin E."/>
            <person name="Grelet G."/>
            <person name="Kuo A."/>
            <person name="Kohler A."/>
            <person name="Daghino S."/>
            <person name="Barry K."/>
            <person name="Choi C."/>
            <person name="Cichocki N."/>
            <person name="Clum A."/>
            <person name="Copeland A."/>
            <person name="Hainaut M."/>
            <person name="Haridas S."/>
            <person name="Labutti K."/>
            <person name="Lindquist E."/>
            <person name="Lipzen A."/>
            <person name="Khouja H.-R."/>
            <person name="Murat C."/>
            <person name="Ohm R."/>
            <person name="Olson A."/>
            <person name="Spatafora J."/>
            <person name="Veneault-Fourrey C."/>
            <person name="Henrissat B."/>
            <person name="Grigoriev I."/>
            <person name="Martin F."/>
            <person name="Perotto S."/>
        </authorList>
    </citation>
    <scope>NUCLEOTIDE SEQUENCE [LARGE SCALE GENOMIC DNA]</scope>
    <source>
        <strain evidence="2 3">E</strain>
    </source>
</reference>
<evidence type="ECO:0000313" key="2">
    <source>
        <dbReference type="EMBL" id="PMD56275.1"/>
    </source>
</evidence>
<dbReference type="InParanoid" id="A0A2J6SZS3"/>
<name>A0A2J6SZS3_9HELO</name>
<gene>
    <name evidence="2" type="ORF">K444DRAFT_58425</name>
</gene>
<dbReference type="RefSeq" id="XP_024733179.1">
    <property type="nucleotide sequence ID" value="XM_024877856.1"/>
</dbReference>
<keyword evidence="3" id="KW-1185">Reference proteome</keyword>
<feature type="compositionally biased region" description="Polar residues" evidence="1">
    <location>
        <begin position="91"/>
        <end position="103"/>
    </location>
</feature>
<dbReference type="AlphaFoldDB" id="A0A2J6SZS3"/>
<proteinExistence type="predicted"/>
<evidence type="ECO:0000313" key="3">
    <source>
        <dbReference type="Proteomes" id="UP000235371"/>
    </source>
</evidence>
<dbReference type="EMBL" id="KZ613848">
    <property type="protein sequence ID" value="PMD56275.1"/>
    <property type="molecule type" value="Genomic_DNA"/>
</dbReference>
<feature type="region of interest" description="Disordered" evidence="1">
    <location>
        <begin position="91"/>
        <end position="179"/>
    </location>
</feature>
<dbReference type="GeneID" id="36585933"/>
<organism evidence="2 3">
    <name type="scientific">Hyaloscypha bicolor E</name>
    <dbReference type="NCBI Taxonomy" id="1095630"/>
    <lineage>
        <taxon>Eukaryota</taxon>
        <taxon>Fungi</taxon>
        <taxon>Dikarya</taxon>
        <taxon>Ascomycota</taxon>
        <taxon>Pezizomycotina</taxon>
        <taxon>Leotiomycetes</taxon>
        <taxon>Helotiales</taxon>
        <taxon>Hyaloscyphaceae</taxon>
        <taxon>Hyaloscypha</taxon>
        <taxon>Hyaloscypha bicolor</taxon>
    </lineage>
</organism>
<evidence type="ECO:0000256" key="1">
    <source>
        <dbReference type="SAM" id="MobiDB-lite"/>
    </source>
</evidence>
<dbReference type="Proteomes" id="UP000235371">
    <property type="component" value="Unassembled WGS sequence"/>
</dbReference>
<accession>A0A2J6SZS3</accession>